<evidence type="ECO:0000256" key="4">
    <source>
        <dbReference type="ARBA" id="ARBA00022679"/>
    </source>
</evidence>
<organism evidence="11 12">
    <name type="scientific">Marinobacterium aestuarii</name>
    <dbReference type="NCBI Taxonomy" id="1821621"/>
    <lineage>
        <taxon>Bacteria</taxon>
        <taxon>Pseudomonadati</taxon>
        <taxon>Pseudomonadota</taxon>
        <taxon>Gammaproteobacteria</taxon>
        <taxon>Oceanospirillales</taxon>
        <taxon>Oceanospirillaceae</taxon>
        <taxon>Marinobacterium</taxon>
    </lineage>
</organism>
<comment type="subcellular location">
    <subcellularLocation>
        <location evidence="1 9">Cell membrane</location>
        <topology evidence="1 9">Multi-pass membrane protein</topology>
    </subcellularLocation>
</comment>
<dbReference type="Proteomes" id="UP000078070">
    <property type="component" value="Chromosome"/>
</dbReference>
<dbReference type="HAMAP" id="MF_01148">
    <property type="entry name" value="Lnt"/>
    <property type="match status" value="1"/>
</dbReference>
<evidence type="ECO:0000256" key="2">
    <source>
        <dbReference type="ARBA" id="ARBA00010065"/>
    </source>
</evidence>
<dbReference type="CDD" id="cd07571">
    <property type="entry name" value="ALP_N-acyl_transferase"/>
    <property type="match status" value="1"/>
</dbReference>
<keyword evidence="5 9" id="KW-0812">Transmembrane</keyword>
<keyword evidence="7 9" id="KW-0472">Membrane</keyword>
<dbReference type="UniPathway" id="UPA00666"/>
<evidence type="ECO:0000256" key="7">
    <source>
        <dbReference type="ARBA" id="ARBA00023136"/>
    </source>
</evidence>
<dbReference type="PANTHER" id="PTHR38686:SF1">
    <property type="entry name" value="APOLIPOPROTEIN N-ACYLTRANSFERASE"/>
    <property type="match status" value="1"/>
</dbReference>
<dbReference type="OrthoDB" id="9804277at2"/>
<dbReference type="STRING" id="1821621.A8C75_02720"/>
<name>A0A1A9EV09_9GAMM</name>
<dbReference type="GO" id="GO:0016410">
    <property type="term" value="F:N-acyltransferase activity"/>
    <property type="evidence" value="ECO:0007669"/>
    <property type="project" value="UniProtKB-UniRule"/>
</dbReference>
<keyword evidence="11" id="KW-0449">Lipoprotein</keyword>
<dbReference type="GO" id="GO:0042158">
    <property type="term" value="P:lipoprotein biosynthetic process"/>
    <property type="evidence" value="ECO:0007669"/>
    <property type="project" value="UniProtKB-UniRule"/>
</dbReference>
<feature type="transmembrane region" description="Helical" evidence="9">
    <location>
        <begin position="58"/>
        <end position="79"/>
    </location>
</feature>
<reference evidence="12" key="1">
    <citation type="submission" date="2016-05" db="EMBL/GenBank/DDBJ databases">
        <authorList>
            <person name="Baek K."/>
            <person name="Yang S.-J."/>
        </authorList>
    </citation>
    <scope>NUCLEOTIDE SEQUENCE [LARGE SCALE GENOMIC DNA]</scope>
    <source>
        <strain evidence="12">ST58-10</strain>
    </source>
</reference>
<keyword evidence="3 9" id="KW-1003">Cell membrane</keyword>
<evidence type="ECO:0000256" key="5">
    <source>
        <dbReference type="ARBA" id="ARBA00022692"/>
    </source>
</evidence>
<dbReference type="InterPro" id="IPR036526">
    <property type="entry name" value="C-N_Hydrolase_sf"/>
</dbReference>
<dbReference type="NCBIfam" id="TIGR00546">
    <property type="entry name" value="lnt"/>
    <property type="match status" value="1"/>
</dbReference>
<dbReference type="InterPro" id="IPR003010">
    <property type="entry name" value="C-N_Hydrolase"/>
</dbReference>
<proteinExistence type="inferred from homology"/>
<evidence type="ECO:0000259" key="10">
    <source>
        <dbReference type="PROSITE" id="PS50263"/>
    </source>
</evidence>
<comment type="function">
    <text evidence="9">Catalyzes the phospholipid dependent N-acylation of the N-terminal cysteine of apolipoprotein, the last step in lipoprotein maturation.</text>
</comment>
<comment type="similarity">
    <text evidence="2 9">Belongs to the CN hydrolase family. Apolipoprotein N-acyltransferase subfamily.</text>
</comment>
<evidence type="ECO:0000313" key="12">
    <source>
        <dbReference type="Proteomes" id="UP000078070"/>
    </source>
</evidence>
<keyword evidence="8 9" id="KW-0012">Acyltransferase</keyword>
<dbReference type="AlphaFoldDB" id="A0A1A9EV09"/>
<dbReference type="Pfam" id="PF20154">
    <property type="entry name" value="LNT_N"/>
    <property type="match status" value="1"/>
</dbReference>
<dbReference type="PANTHER" id="PTHR38686">
    <property type="entry name" value="APOLIPOPROTEIN N-ACYLTRANSFERASE"/>
    <property type="match status" value="1"/>
</dbReference>
<feature type="transmembrane region" description="Helical" evidence="9">
    <location>
        <begin position="194"/>
        <end position="214"/>
    </location>
</feature>
<dbReference type="PROSITE" id="PS50263">
    <property type="entry name" value="CN_HYDROLASE"/>
    <property type="match status" value="1"/>
</dbReference>
<feature type="domain" description="CN hydrolase" evidence="10">
    <location>
        <begin position="227"/>
        <end position="469"/>
    </location>
</feature>
<dbReference type="InterPro" id="IPR004563">
    <property type="entry name" value="Apolipo_AcylTrfase"/>
</dbReference>
<keyword evidence="6 9" id="KW-1133">Transmembrane helix</keyword>
<dbReference type="RefSeq" id="WP_067377759.1">
    <property type="nucleotide sequence ID" value="NZ_CP015839.1"/>
</dbReference>
<dbReference type="Gene3D" id="3.60.110.10">
    <property type="entry name" value="Carbon-nitrogen hydrolase"/>
    <property type="match status" value="1"/>
</dbReference>
<comment type="catalytic activity">
    <reaction evidence="9">
        <text>N-terminal S-1,2-diacyl-sn-glyceryl-L-cysteinyl-[lipoprotein] + a glycerophospholipid = N-acyl-S-1,2-diacyl-sn-glyceryl-L-cysteinyl-[lipoprotein] + a 2-acyl-sn-glycero-3-phospholipid + H(+)</text>
        <dbReference type="Rhea" id="RHEA:48228"/>
        <dbReference type="Rhea" id="RHEA-COMP:14681"/>
        <dbReference type="Rhea" id="RHEA-COMP:14684"/>
        <dbReference type="ChEBI" id="CHEBI:15378"/>
        <dbReference type="ChEBI" id="CHEBI:136912"/>
        <dbReference type="ChEBI" id="CHEBI:140656"/>
        <dbReference type="ChEBI" id="CHEBI:140657"/>
        <dbReference type="ChEBI" id="CHEBI:140660"/>
        <dbReference type="EC" id="2.3.1.269"/>
    </reaction>
</comment>
<accession>A0A1A9EV09</accession>
<comment type="pathway">
    <text evidence="9">Protein modification; lipoprotein biosynthesis (N-acyl transfer).</text>
</comment>
<feature type="transmembrane region" description="Helical" evidence="9">
    <location>
        <begin position="123"/>
        <end position="148"/>
    </location>
</feature>
<dbReference type="EMBL" id="CP015839">
    <property type="protein sequence ID" value="ANG61488.1"/>
    <property type="molecule type" value="Genomic_DNA"/>
</dbReference>
<gene>
    <name evidence="9" type="primary">lnt</name>
    <name evidence="11" type="ORF">A8C75_02720</name>
</gene>
<keyword evidence="12" id="KW-1185">Reference proteome</keyword>
<keyword evidence="4 9" id="KW-0808">Transferase</keyword>
<feature type="transmembrane region" description="Helical" evidence="9">
    <location>
        <begin position="85"/>
        <end position="111"/>
    </location>
</feature>
<dbReference type="GO" id="GO:0005886">
    <property type="term" value="C:plasma membrane"/>
    <property type="evidence" value="ECO:0007669"/>
    <property type="project" value="UniProtKB-SubCell"/>
</dbReference>
<evidence type="ECO:0000313" key="11">
    <source>
        <dbReference type="EMBL" id="ANG61488.1"/>
    </source>
</evidence>
<evidence type="ECO:0000256" key="1">
    <source>
        <dbReference type="ARBA" id="ARBA00004651"/>
    </source>
</evidence>
<protein>
    <recommendedName>
        <fullName evidence="9">Apolipoprotein N-acyltransferase</fullName>
        <shortName evidence="9">ALP N-acyltransferase</shortName>
        <ecNumber evidence="9">2.3.1.269</ecNumber>
    </recommendedName>
</protein>
<evidence type="ECO:0000256" key="9">
    <source>
        <dbReference type="HAMAP-Rule" id="MF_01148"/>
    </source>
</evidence>
<dbReference type="InterPro" id="IPR045378">
    <property type="entry name" value="LNT_N"/>
</dbReference>
<dbReference type="EC" id="2.3.1.269" evidence="9"/>
<dbReference type="Pfam" id="PF00795">
    <property type="entry name" value="CN_hydrolase"/>
    <property type="match status" value="1"/>
</dbReference>
<feature type="transmembrane region" description="Helical" evidence="9">
    <location>
        <begin position="26"/>
        <end position="46"/>
    </location>
</feature>
<reference evidence="11 12" key="2">
    <citation type="journal article" date="2018" name="Int. J. Syst. Evol. Microbiol.">
        <title>Marinobacterium aestuarii sp. nov., a benzene-degrading marine bacterium isolated from estuary sediment.</title>
        <authorList>
            <person name="Bae S.S."/>
            <person name="Jung J."/>
            <person name="Chung D."/>
            <person name="Baek K."/>
        </authorList>
    </citation>
    <scope>NUCLEOTIDE SEQUENCE [LARGE SCALE GENOMIC DNA]</scope>
    <source>
        <strain evidence="11 12">ST58-10</strain>
    </source>
</reference>
<evidence type="ECO:0000256" key="8">
    <source>
        <dbReference type="ARBA" id="ARBA00023315"/>
    </source>
</evidence>
<sequence>MFAMDRAVPLWLRALAAALAGGLTPLAFAPFGLWPLALGAPALLWLCLREQSARRGAWLGWLFGLGFYGVGISWVYVSIHTYGNASAWLAGLLTAAFVAALALLGAAQGWMYGRLFGRGGGQWLGFVGLWLIWEWVRSWLLTGFPWLYLGYPLIDTPLALWAPVGGVWALSLIAVLLGTGLVQLLLARTTRNRVLTATLLSLPLAGIALLPLSWTQTSGAPLKVALVQGNIPQQMKWESGRLLDIISHYQQLSLQAGQVDLLIWPETAIPSTLYRAERQLTPFVEALARSGTGFISGLPSVVQDNTDPARSIYHNSLAILTPEPAVYHKQRLVPFGEYVPLESWLRGLIDFFNLPMSAFSLPQNEQQPLPFGPHRIAAAICYEIAYPELVRRSSLDSDLLLTVSNDTWFGRSIAPDQHLQIARMRALENGRWLIRATNNGISALVDSQGQIRAQAPRYQSAVLVDHVQGMRGLTPYQRSGVWPALLIAVLLCSLALLSRLRASRPNSQSASHTTSRINPRP</sequence>
<feature type="transmembrane region" description="Helical" evidence="9">
    <location>
        <begin position="160"/>
        <end position="182"/>
    </location>
</feature>
<evidence type="ECO:0000256" key="3">
    <source>
        <dbReference type="ARBA" id="ARBA00022475"/>
    </source>
</evidence>
<feature type="transmembrane region" description="Helical" evidence="9">
    <location>
        <begin position="480"/>
        <end position="497"/>
    </location>
</feature>
<dbReference type="SUPFAM" id="SSF56317">
    <property type="entry name" value="Carbon-nitrogen hydrolase"/>
    <property type="match status" value="1"/>
</dbReference>
<evidence type="ECO:0000256" key="6">
    <source>
        <dbReference type="ARBA" id="ARBA00022989"/>
    </source>
</evidence>
<dbReference type="KEGG" id="mars:A8C75_02720"/>